<reference evidence="1 2" key="1">
    <citation type="journal article" date="2022" name="New Phytol.">
        <title>Ecological generalism drives hyperdiversity of secondary metabolite gene clusters in xylarialean endophytes.</title>
        <authorList>
            <person name="Franco M.E.E."/>
            <person name="Wisecaver J.H."/>
            <person name="Arnold A.E."/>
            <person name="Ju Y.M."/>
            <person name="Slot J.C."/>
            <person name="Ahrendt S."/>
            <person name="Moore L.P."/>
            <person name="Eastman K.E."/>
            <person name="Scott K."/>
            <person name="Konkel Z."/>
            <person name="Mondo S.J."/>
            <person name="Kuo A."/>
            <person name="Hayes R.D."/>
            <person name="Haridas S."/>
            <person name="Andreopoulos B."/>
            <person name="Riley R."/>
            <person name="LaButti K."/>
            <person name="Pangilinan J."/>
            <person name="Lipzen A."/>
            <person name="Amirebrahimi M."/>
            <person name="Yan J."/>
            <person name="Adam C."/>
            <person name="Keymanesh K."/>
            <person name="Ng V."/>
            <person name="Louie K."/>
            <person name="Northen T."/>
            <person name="Drula E."/>
            <person name="Henrissat B."/>
            <person name="Hsieh H.M."/>
            <person name="Youens-Clark K."/>
            <person name="Lutzoni F."/>
            <person name="Miadlikowska J."/>
            <person name="Eastwood D.C."/>
            <person name="Hamelin R.C."/>
            <person name="Grigoriev I.V."/>
            <person name="U'Ren J.M."/>
        </authorList>
    </citation>
    <scope>NUCLEOTIDE SEQUENCE [LARGE SCALE GENOMIC DNA]</scope>
    <source>
        <strain evidence="1 2">ER1909</strain>
    </source>
</reference>
<evidence type="ECO:0000313" key="1">
    <source>
        <dbReference type="EMBL" id="KAI6087348.1"/>
    </source>
</evidence>
<gene>
    <name evidence="1" type="ORF">F4821DRAFT_236264</name>
</gene>
<comment type="caution">
    <text evidence="1">The sequence shown here is derived from an EMBL/GenBank/DDBJ whole genome shotgun (WGS) entry which is preliminary data.</text>
</comment>
<dbReference type="EMBL" id="MU394308">
    <property type="protein sequence ID" value="KAI6087348.1"/>
    <property type="molecule type" value="Genomic_DNA"/>
</dbReference>
<organism evidence="1 2">
    <name type="scientific">Hypoxylon rubiginosum</name>
    <dbReference type="NCBI Taxonomy" id="110542"/>
    <lineage>
        <taxon>Eukaryota</taxon>
        <taxon>Fungi</taxon>
        <taxon>Dikarya</taxon>
        <taxon>Ascomycota</taxon>
        <taxon>Pezizomycotina</taxon>
        <taxon>Sordariomycetes</taxon>
        <taxon>Xylariomycetidae</taxon>
        <taxon>Xylariales</taxon>
        <taxon>Hypoxylaceae</taxon>
        <taxon>Hypoxylon</taxon>
    </lineage>
</organism>
<keyword evidence="2" id="KW-1185">Reference proteome</keyword>
<evidence type="ECO:0000313" key="2">
    <source>
        <dbReference type="Proteomes" id="UP001497680"/>
    </source>
</evidence>
<protein>
    <submittedName>
        <fullName evidence="1">Uncharacterized protein</fullName>
    </submittedName>
</protein>
<name>A0ACC0D3Y3_9PEZI</name>
<accession>A0ACC0D3Y3</accession>
<sequence>MAKIQRSNYLPYIQHHLDTQGNADGVILDIKCGICNERKLDISGSARDLTSSSLPPTKHLEAHRHLPRYLEHGLERTVALACGHVFGDRCIREIQSKATGDLTCPSCGYQVAYKCGHAIRPALIPVDGHELVRDKFPLTTSEGAEDPNNCLACRWKLIRSNIRYALADECIFCRQMEAAHMAVDKATHRAHRNQHINTGLRSMLEDIVFLVWAEFKTRETTSSAARALDDSDRHQAHVSLLDAMIRSEMLEETLWYRTRADKTMQLTKEQLKSHVQGVASIEDSVFELLMSSTREQRRMW</sequence>
<proteinExistence type="predicted"/>
<dbReference type="Proteomes" id="UP001497680">
    <property type="component" value="Unassembled WGS sequence"/>
</dbReference>